<comment type="subcellular location">
    <subcellularLocation>
        <location evidence="2">Membrane</location>
    </subcellularLocation>
</comment>
<evidence type="ECO:0000256" key="5">
    <source>
        <dbReference type="ARBA" id="ARBA00022679"/>
    </source>
</evidence>
<dbReference type="PANTHER" id="PTHR45436:SF16">
    <property type="entry name" value="HISTIDINE KINASE"/>
    <property type="match status" value="1"/>
</dbReference>
<dbReference type="SUPFAM" id="SSF47384">
    <property type="entry name" value="Homodimeric domain of signal transducing histidine kinase"/>
    <property type="match status" value="1"/>
</dbReference>
<gene>
    <name evidence="13" type="ORF">QGN29_09415</name>
</gene>
<keyword evidence="8 10" id="KW-1133">Transmembrane helix</keyword>
<keyword evidence="14" id="KW-1185">Reference proteome</keyword>
<dbReference type="PANTHER" id="PTHR45436">
    <property type="entry name" value="SENSOR HISTIDINE KINASE YKOH"/>
    <property type="match status" value="1"/>
</dbReference>
<keyword evidence="9" id="KW-0902">Two-component regulatory system</keyword>
<feature type="domain" description="Histidine kinase" evidence="11">
    <location>
        <begin position="216"/>
        <end position="418"/>
    </location>
</feature>
<evidence type="ECO:0000259" key="11">
    <source>
        <dbReference type="PROSITE" id="PS50109"/>
    </source>
</evidence>
<feature type="transmembrane region" description="Helical" evidence="10">
    <location>
        <begin position="132"/>
        <end position="154"/>
    </location>
</feature>
<dbReference type="Pfam" id="PF00512">
    <property type="entry name" value="HisKA"/>
    <property type="match status" value="1"/>
</dbReference>
<dbReference type="Proteomes" id="UP001268683">
    <property type="component" value="Chromosome"/>
</dbReference>
<dbReference type="KEGG" id="tmk:QGN29_09415"/>
<evidence type="ECO:0000256" key="2">
    <source>
        <dbReference type="ARBA" id="ARBA00004370"/>
    </source>
</evidence>
<dbReference type="RefSeq" id="WP_310797601.1">
    <property type="nucleotide sequence ID" value="NZ_CP123872.1"/>
</dbReference>
<reference evidence="13" key="1">
    <citation type="submission" date="2023-04" db="EMBL/GenBank/DDBJ databases">
        <title>Complete genome sequence of Temperatibacter marinus.</title>
        <authorList>
            <person name="Rong J.-C."/>
            <person name="Yi M.-L."/>
            <person name="Zhao Q."/>
        </authorList>
    </citation>
    <scope>NUCLEOTIDE SEQUENCE</scope>
    <source>
        <strain evidence="13">NBRC 110045</strain>
    </source>
</reference>
<dbReference type="InterPro" id="IPR003660">
    <property type="entry name" value="HAMP_dom"/>
</dbReference>
<dbReference type="InterPro" id="IPR005467">
    <property type="entry name" value="His_kinase_dom"/>
</dbReference>
<dbReference type="InterPro" id="IPR003594">
    <property type="entry name" value="HATPase_dom"/>
</dbReference>
<keyword evidence="7 13" id="KW-0418">Kinase</keyword>
<evidence type="ECO:0000256" key="4">
    <source>
        <dbReference type="ARBA" id="ARBA00022553"/>
    </source>
</evidence>
<name>A0AA52EBH7_9PROT</name>
<comment type="catalytic activity">
    <reaction evidence="1">
        <text>ATP + protein L-histidine = ADP + protein N-phospho-L-histidine.</text>
        <dbReference type="EC" id="2.7.13.3"/>
    </reaction>
</comment>
<protein>
    <recommendedName>
        <fullName evidence="3">histidine kinase</fullName>
        <ecNumber evidence="3">2.7.13.3</ecNumber>
    </recommendedName>
</protein>
<feature type="domain" description="HAMP" evidence="12">
    <location>
        <begin position="155"/>
        <end position="208"/>
    </location>
</feature>
<evidence type="ECO:0000313" key="13">
    <source>
        <dbReference type="EMBL" id="WND01771.1"/>
    </source>
</evidence>
<dbReference type="SUPFAM" id="SSF55874">
    <property type="entry name" value="ATPase domain of HSP90 chaperone/DNA topoisomerase II/histidine kinase"/>
    <property type="match status" value="1"/>
</dbReference>
<dbReference type="InterPro" id="IPR003661">
    <property type="entry name" value="HisK_dim/P_dom"/>
</dbReference>
<feature type="transmembrane region" description="Helical" evidence="10">
    <location>
        <begin position="9"/>
        <end position="35"/>
    </location>
</feature>
<evidence type="ECO:0000256" key="9">
    <source>
        <dbReference type="ARBA" id="ARBA00023012"/>
    </source>
</evidence>
<keyword evidence="5" id="KW-0808">Transferase</keyword>
<dbReference type="EMBL" id="CP123872">
    <property type="protein sequence ID" value="WND01771.1"/>
    <property type="molecule type" value="Genomic_DNA"/>
</dbReference>
<dbReference type="InterPro" id="IPR050428">
    <property type="entry name" value="TCS_sensor_his_kinase"/>
</dbReference>
<dbReference type="Gene3D" id="6.10.340.10">
    <property type="match status" value="1"/>
</dbReference>
<evidence type="ECO:0000256" key="8">
    <source>
        <dbReference type="ARBA" id="ARBA00022989"/>
    </source>
</evidence>
<organism evidence="13 14">
    <name type="scientific">Temperatibacter marinus</name>
    <dbReference type="NCBI Taxonomy" id="1456591"/>
    <lineage>
        <taxon>Bacteria</taxon>
        <taxon>Pseudomonadati</taxon>
        <taxon>Pseudomonadota</taxon>
        <taxon>Alphaproteobacteria</taxon>
        <taxon>Kordiimonadales</taxon>
        <taxon>Temperatibacteraceae</taxon>
        <taxon>Temperatibacter</taxon>
    </lineage>
</organism>
<dbReference type="SMART" id="SM00387">
    <property type="entry name" value="HATPase_c"/>
    <property type="match status" value="1"/>
</dbReference>
<dbReference type="GO" id="GO:0000155">
    <property type="term" value="F:phosphorelay sensor kinase activity"/>
    <property type="evidence" value="ECO:0007669"/>
    <property type="project" value="InterPro"/>
</dbReference>
<dbReference type="PROSITE" id="PS50885">
    <property type="entry name" value="HAMP"/>
    <property type="match status" value="1"/>
</dbReference>
<evidence type="ECO:0000256" key="6">
    <source>
        <dbReference type="ARBA" id="ARBA00022692"/>
    </source>
</evidence>
<evidence type="ECO:0000313" key="14">
    <source>
        <dbReference type="Proteomes" id="UP001268683"/>
    </source>
</evidence>
<dbReference type="PROSITE" id="PS50109">
    <property type="entry name" value="HIS_KIN"/>
    <property type="match status" value="1"/>
</dbReference>
<accession>A0AA52EBH7</accession>
<dbReference type="Gene3D" id="1.10.287.130">
    <property type="match status" value="1"/>
</dbReference>
<dbReference type="InterPro" id="IPR036890">
    <property type="entry name" value="HATPase_C_sf"/>
</dbReference>
<evidence type="ECO:0000256" key="3">
    <source>
        <dbReference type="ARBA" id="ARBA00012438"/>
    </source>
</evidence>
<evidence type="ECO:0000256" key="10">
    <source>
        <dbReference type="SAM" id="Phobius"/>
    </source>
</evidence>
<dbReference type="Pfam" id="PF02518">
    <property type="entry name" value="HATPase_c"/>
    <property type="match status" value="1"/>
</dbReference>
<evidence type="ECO:0000256" key="7">
    <source>
        <dbReference type="ARBA" id="ARBA00022777"/>
    </source>
</evidence>
<dbReference type="Gene3D" id="3.30.565.10">
    <property type="entry name" value="Histidine kinase-like ATPase, C-terminal domain"/>
    <property type="match status" value="1"/>
</dbReference>
<proteinExistence type="predicted"/>
<dbReference type="EC" id="2.7.13.3" evidence="3"/>
<keyword evidence="6 10" id="KW-0812">Transmembrane</keyword>
<sequence>MKKSIQPEFILKVCMIALVTSGVFIFMNFIFLFVVEDAFLSRNLNKEAQVLESHYSNAGSWKQPESKSMKRYETAASLPDNLERLMKEEPDRSEFYGQEGRHYHLATLSDGSYLVSEVSQQLLVRPMRKGLFVVYGVLSLLVTVIACLVAYGMARKTIRPITQLANEVASLEPSRAPETFAEGYPKNEIGQLAHQLENSMQRIYAFVQREQNFSRDVSHDLRTPLAVASGAIEILETQEETTQEQKALLERIKLSHVHMSLTVRALLSMARESSSVDLVDQKVMPIVEQTILQYGDRLEGKPVKLEVSVPYAATIAAANGVLEILLSNILGNAFQYTMEGAVHVTFKDGELTISDTAGGIPEALKSTLFEANSKSEHSSGYGLGLSIVKRLCEYHSIDLSITHLEGGTAISLKFNSKVS</sequence>
<dbReference type="CDD" id="cd00082">
    <property type="entry name" value="HisKA"/>
    <property type="match status" value="1"/>
</dbReference>
<evidence type="ECO:0000256" key="1">
    <source>
        <dbReference type="ARBA" id="ARBA00000085"/>
    </source>
</evidence>
<dbReference type="InterPro" id="IPR036097">
    <property type="entry name" value="HisK_dim/P_sf"/>
</dbReference>
<dbReference type="AlphaFoldDB" id="A0AA52EBH7"/>
<keyword evidence="10" id="KW-0472">Membrane</keyword>
<keyword evidence="4" id="KW-0597">Phosphoprotein</keyword>
<evidence type="ECO:0000259" key="12">
    <source>
        <dbReference type="PROSITE" id="PS50885"/>
    </source>
</evidence>
<dbReference type="GO" id="GO:0005886">
    <property type="term" value="C:plasma membrane"/>
    <property type="evidence" value="ECO:0007669"/>
    <property type="project" value="TreeGrafter"/>
</dbReference>
<dbReference type="SMART" id="SM00388">
    <property type="entry name" value="HisKA"/>
    <property type="match status" value="1"/>
</dbReference>